<keyword evidence="1" id="KW-0812">Transmembrane</keyword>
<evidence type="ECO:0000313" key="2">
    <source>
        <dbReference type="EMBL" id="MFG6469101.1"/>
    </source>
</evidence>
<name>A0ABW7H4E7_9BURK</name>
<feature type="transmembrane region" description="Helical" evidence="1">
    <location>
        <begin position="6"/>
        <end position="25"/>
    </location>
</feature>
<protein>
    <submittedName>
        <fullName evidence="2">Uncharacterized protein</fullName>
    </submittedName>
</protein>
<feature type="transmembrane region" description="Helical" evidence="1">
    <location>
        <begin position="32"/>
        <end position="48"/>
    </location>
</feature>
<gene>
    <name evidence="2" type="ORF">ACG01O_20925</name>
</gene>
<keyword evidence="1" id="KW-1133">Transmembrane helix</keyword>
<dbReference type="Proteomes" id="UP001606303">
    <property type="component" value="Unassembled WGS sequence"/>
</dbReference>
<dbReference type="EMBL" id="JBIGIB010000007">
    <property type="protein sequence ID" value="MFG6469101.1"/>
    <property type="molecule type" value="Genomic_DNA"/>
</dbReference>
<evidence type="ECO:0000313" key="3">
    <source>
        <dbReference type="Proteomes" id="UP001606303"/>
    </source>
</evidence>
<organism evidence="2 3">
    <name type="scientific">Pelomonas baiyunensis</name>
    <dbReference type="NCBI Taxonomy" id="3299026"/>
    <lineage>
        <taxon>Bacteria</taxon>
        <taxon>Pseudomonadati</taxon>
        <taxon>Pseudomonadota</taxon>
        <taxon>Betaproteobacteria</taxon>
        <taxon>Burkholderiales</taxon>
        <taxon>Sphaerotilaceae</taxon>
        <taxon>Roseateles</taxon>
    </lineage>
</organism>
<keyword evidence="1" id="KW-0472">Membrane</keyword>
<accession>A0ABW7H4E7</accession>
<evidence type="ECO:0000256" key="1">
    <source>
        <dbReference type="SAM" id="Phobius"/>
    </source>
</evidence>
<dbReference type="RefSeq" id="WP_394387394.1">
    <property type="nucleotide sequence ID" value="NZ_JBIGIB010000007.1"/>
</dbReference>
<proteinExistence type="predicted"/>
<feature type="transmembrane region" description="Helical" evidence="1">
    <location>
        <begin position="101"/>
        <end position="124"/>
    </location>
</feature>
<comment type="caution">
    <text evidence="2">The sequence shown here is derived from an EMBL/GenBank/DDBJ whole genome shotgun (WGS) entry which is preliminary data.</text>
</comment>
<sequence length="127" mass="13891">MGLGSLFAIGAGIGACLLAWFFYGFQYSGFQSVRLLFLVSVFPAWLAGNRADRYSKEAQALFKRMGKRVPKEFRLVSEALSSGAAWARPGLLQDYQRWQRILVLLAGIAFAGVPGAFVIGIGVLQRS</sequence>
<keyword evidence="3" id="KW-1185">Reference proteome</keyword>
<reference evidence="2 3" key="1">
    <citation type="submission" date="2024-08" db="EMBL/GenBank/DDBJ databases">
        <authorList>
            <person name="Lu H."/>
        </authorList>
    </citation>
    <scope>NUCLEOTIDE SEQUENCE [LARGE SCALE GENOMIC DNA]</scope>
    <source>
        <strain evidence="2 3">BYS87W</strain>
    </source>
</reference>